<keyword evidence="10" id="KW-1185">Reference proteome</keyword>
<reference evidence="9 10" key="1">
    <citation type="submission" date="2020-02" db="EMBL/GenBank/DDBJ databases">
        <title>Genome assembly of a novel Clostridium senegalense strain.</title>
        <authorList>
            <person name="Gupta T.B."/>
            <person name="Jauregui R."/>
            <person name="Maclean P."/>
            <person name="Nawarathana A."/>
            <person name="Brightwell G."/>
        </authorList>
    </citation>
    <scope>NUCLEOTIDE SEQUENCE [LARGE SCALE GENOMIC DNA]</scope>
    <source>
        <strain evidence="9 10">AGRFS4</strain>
    </source>
</reference>
<evidence type="ECO:0000256" key="7">
    <source>
        <dbReference type="SAM" id="SignalP"/>
    </source>
</evidence>
<evidence type="ECO:0000256" key="3">
    <source>
        <dbReference type="ARBA" id="ARBA00022475"/>
    </source>
</evidence>
<dbReference type="InterPro" id="IPR028082">
    <property type="entry name" value="Peripla_BP_I"/>
</dbReference>
<dbReference type="InterPro" id="IPR003760">
    <property type="entry name" value="PnrA-like"/>
</dbReference>
<dbReference type="CDD" id="cd06354">
    <property type="entry name" value="PBP1_PrnA-like"/>
    <property type="match status" value="1"/>
</dbReference>
<gene>
    <name evidence="9" type="ORF">G3M99_02780</name>
</gene>
<dbReference type="InterPro" id="IPR050957">
    <property type="entry name" value="BMP_lipoprotein"/>
</dbReference>
<accession>A0A6M0H0R1</accession>
<dbReference type="PROSITE" id="PS51257">
    <property type="entry name" value="PROKAR_LIPOPROTEIN"/>
    <property type="match status" value="1"/>
</dbReference>
<evidence type="ECO:0000259" key="8">
    <source>
        <dbReference type="Pfam" id="PF02608"/>
    </source>
</evidence>
<evidence type="ECO:0000256" key="1">
    <source>
        <dbReference type="ARBA" id="ARBA00004193"/>
    </source>
</evidence>
<organism evidence="9 10">
    <name type="scientific">Clostridium senegalense</name>
    <dbReference type="NCBI Taxonomy" id="1465809"/>
    <lineage>
        <taxon>Bacteria</taxon>
        <taxon>Bacillati</taxon>
        <taxon>Bacillota</taxon>
        <taxon>Clostridia</taxon>
        <taxon>Eubacteriales</taxon>
        <taxon>Clostridiaceae</taxon>
        <taxon>Clostridium</taxon>
    </lineage>
</organism>
<dbReference type="RefSeq" id="WP_199869132.1">
    <property type="nucleotide sequence ID" value="NZ_JAAGPU010000002.1"/>
</dbReference>
<dbReference type="GO" id="GO:0005886">
    <property type="term" value="C:plasma membrane"/>
    <property type="evidence" value="ECO:0007669"/>
    <property type="project" value="UniProtKB-SubCell"/>
</dbReference>
<evidence type="ECO:0000313" key="10">
    <source>
        <dbReference type="Proteomes" id="UP000481872"/>
    </source>
</evidence>
<keyword evidence="5" id="KW-0472">Membrane</keyword>
<comment type="caution">
    <text evidence="9">The sequence shown here is derived from an EMBL/GenBank/DDBJ whole genome shotgun (WGS) entry which is preliminary data.</text>
</comment>
<dbReference type="Gene3D" id="3.40.50.2300">
    <property type="match status" value="2"/>
</dbReference>
<evidence type="ECO:0000313" key="9">
    <source>
        <dbReference type="EMBL" id="NEU03798.1"/>
    </source>
</evidence>
<evidence type="ECO:0000256" key="2">
    <source>
        <dbReference type="ARBA" id="ARBA00008610"/>
    </source>
</evidence>
<dbReference type="AlphaFoldDB" id="A0A6M0H0R1"/>
<comment type="similarity">
    <text evidence="2">Belongs to the BMP lipoprotein family.</text>
</comment>
<keyword evidence="6" id="KW-0449">Lipoprotein</keyword>
<dbReference type="Proteomes" id="UP000481872">
    <property type="component" value="Unassembled WGS sequence"/>
</dbReference>
<evidence type="ECO:0000256" key="6">
    <source>
        <dbReference type="ARBA" id="ARBA00023288"/>
    </source>
</evidence>
<dbReference type="PANTHER" id="PTHR34296">
    <property type="entry name" value="TRANSCRIPTIONAL ACTIVATOR PROTEIN MED"/>
    <property type="match status" value="1"/>
</dbReference>
<sequence>MKAKKLVAILMSAMLTASVLVGCGSSAGNGEEKDNAGTESKIMIGLATDEGGLNDKSFNQSADTGVKKAQEEFGLDYKPIESSKKEDYEPNLQALVDEGSALTFAVGFQLSKAMENIAKANPDSHFAIIDENVEGVDNVQSITFKEEEGSFLMGVIAGKMTKTNKIGFIGGKDFPTINKFESGFVAGVKAVNPNAVVGLESPDGENPGPNVKYADSFTDTNKGYELAKSLYDSGCDVIYHASGATGTGMFKAAKELKDKGKEVWGIGVDMDQTITLPEYADVILSSMIKKVELATYEASKDAKDGKFEGGHKVLGIKEGGIDIAETTSKNTPQDVVELAQQYKEKISKGEVVVPADRKGAKEFKAE</sequence>
<comment type="subcellular location">
    <subcellularLocation>
        <location evidence="1">Cell membrane</location>
        <topology evidence="1">Lipid-anchor</topology>
    </subcellularLocation>
</comment>
<dbReference type="PANTHER" id="PTHR34296:SF2">
    <property type="entry name" value="ABC TRANSPORTER GUANOSINE-BINDING PROTEIN NUPN"/>
    <property type="match status" value="1"/>
</dbReference>
<dbReference type="SUPFAM" id="SSF53822">
    <property type="entry name" value="Periplasmic binding protein-like I"/>
    <property type="match status" value="1"/>
</dbReference>
<keyword evidence="3" id="KW-1003">Cell membrane</keyword>
<proteinExistence type="inferred from homology"/>
<evidence type="ECO:0000256" key="4">
    <source>
        <dbReference type="ARBA" id="ARBA00022729"/>
    </source>
</evidence>
<protein>
    <submittedName>
        <fullName evidence="9">BMP family ABC transporter substrate-binding protein</fullName>
    </submittedName>
</protein>
<evidence type="ECO:0000256" key="5">
    <source>
        <dbReference type="ARBA" id="ARBA00023136"/>
    </source>
</evidence>
<dbReference type="EMBL" id="JAAGPU010000002">
    <property type="protein sequence ID" value="NEU03798.1"/>
    <property type="molecule type" value="Genomic_DNA"/>
</dbReference>
<dbReference type="Pfam" id="PF02608">
    <property type="entry name" value="Bmp"/>
    <property type="match status" value="1"/>
</dbReference>
<name>A0A6M0H0R1_9CLOT</name>
<feature type="domain" description="ABC transporter substrate-binding protein PnrA-like" evidence="8">
    <location>
        <begin position="48"/>
        <end position="355"/>
    </location>
</feature>
<feature type="signal peptide" evidence="7">
    <location>
        <begin position="1"/>
        <end position="27"/>
    </location>
</feature>
<keyword evidence="4 7" id="KW-0732">Signal</keyword>
<feature type="chain" id="PRO_5026910601" evidence="7">
    <location>
        <begin position="28"/>
        <end position="366"/>
    </location>
</feature>